<gene>
    <name evidence="2" type="ORF">BURMUCGD2_3498</name>
</gene>
<comment type="caution">
    <text evidence="2">The sequence shown here is derived from an EMBL/GenBank/DDBJ whole genome shotgun (WGS) entry which is preliminary data.</text>
</comment>
<dbReference type="AlphaFoldDB" id="B9BWG6"/>
<dbReference type="Proteomes" id="UP000004535">
    <property type="component" value="Unassembled WGS sequence"/>
</dbReference>
<accession>B9BWG6</accession>
<evidence type="ECO:0000256" key="1">
    <source>
        <dbReference type="SAM" id="MobiDB-lite"/>
    </source>
</evidence>
<name>B9BWG6_9BURK</name>
<evidence type="ECO:0000313" key="2">
    <source>
        <dbReference type="EMBL" id="EEE04983.1"/>
    </source>
</evidence>
<dbReference type="EMBL" id="ACFC01000012">
    <property type="protein sequence ID" value="EEE04983.1"/>
    <property type="molecule type" value="Genomic_DNA"/>
</dbReference>
<organism evidence="2 3">
    <name type="scientific">Burkholderia multivorans CGD2</name>
    <dbReference type="NCBI Taxonomy" id="513052"/>
    <lineage>
        <taxon>Bacteria</taxon>
        <taxon>Pseudomonadati</taxon>
        <taxon>Pseudomonadota</taxon>
        <taxon>Betaproteobacteria</taxon>
        <taxon>Burkholderiales</taxon>
        <taxon>Burkholderiaceae</taxon>
        <taxon>Burkholderia</taxon>
        <taxon>Burkholderia cepacia complex</taxon>
    </lineage>
</organism>
<feature type="region of interest" description="Disordered" evidence="1">
    <location>
        <begin position="40"/>
        <end position="66"/>
    </location>
</feature>
<proteinExistence type="predicted"/>
<protein>
    <submittedName>
        <fullName evidence="2">Uncharacterized protein</fullName>
    </submittedName>
</protein>
<sequence>MGAHVLITALKLGCKEAHRFTVHVAIRCVALPEKGKPRARLRAADVRPSVLRPSGSRRARRAAEAASVHLPVQNSMVQKCEGRESDCAESGNERNLKACVGVRAAMSGEALSLMRRPARTAARRMPARRPADAF</sequence>
<evidence type="ECO:0000313" key="3">
    <source>
        <dbReference type="Proteomes" id="UP000004535"/>
    </source>
</evidence>
<reference evidence="2 3" key="1">
    <citation type="journal article" date="2012" name="J. Bacteriol.">
        <title>Draft Genome Sequence Determination for Cystic Fibrosis and Chronic Granulomatous Disease Burkholderia multivorans Isolates.</title>
        <authorList>
            <person name="Varga J.J."/>
            <person name="Losada L."/>
            <person name="Zelazny A.M."/>
            <person name="Brinkac L."/>
            <person name="Harkins D."/>
            <person name="Radune D."/>
            <person name="Hostetler J."/>
            <person name="Sampaio E.P."/>
            <person name="Ronning C.M."/>
            <person name="Nierman W.C."/>
            <person name="Greenberg D.E."/>
            <person name="Holland S.M."/>
            <person name="Goldberg J.B."/>
        </authorList>
    </citation>
    <scope>NUCLEOTIDE SEQUENCE [LARGE SCALE GENOMIC DNA]</scope>
    <source>
        <strain evidence="2 3">CGD2</strain>
    </source>
</reference>